<accession>A0A4Z0MCT9</accession>
<proteinExistence type="predicted"/>
<organism evidence="1 2">
    <name type="scientific">Hymenobacter wooponensis</name>
    <dbReference type="NCBI Taxonomy" id="1525360"/>
    <lineage>
        <taxon>Bacteria</taxon>
        <taxon>Pseudomonadati</taxon>
        <taxon>Bacteroidota</taxon>
        <taxon>Cytophagia</taxon>
        <taxon>Cytophagales</taxon>
        <taxon>Hymenobacteraceae</taxon>
        <taxon>Hymenobacter</taxon>
    </lineage>
</organism>
<protein>
    <submittedName>
        <fullName evidence="1">Uncharacterized protein</fullName>
    </submittedName>
</protein>
<comment type="caution">
    <text evidence="1">The sequence shown here is derived from an EMBL/GenBank/DDBJ whole genome shotgun (WGS) entry which is preliminary data.</text>
</comment>
<evidence type="ECO:0000313" key="2">
    <source>
        <dbReference type="Proteomes" id="UP000298284"/>
    </source>
</evidence>
<evidence type="ECO:0000313" key="1">
    <source>
        <dbReference type="EMBL" id="TGD77304.1"/>
    </source>
</evidence>
<sequence>MLHSIWATLLSGWIASGGNAPASRPKLVTQPDVYSIIYPAEPAILPTETRRTPWGLAYIRSTALDMPPAAKANDLYRVLYAAADDRSQALPASVSLQEAAERLDRRMDAVYGQNGQVLYARPLALPASGPHQGRGEDLLWKDRQGNVAYFRAYYYRELYVVVMVTATKRTHNRREADKFLASFKLL</sequence>
<dbReference type="RefSeq" id="WP_135532905.1">
    <property type="nucleotide sequence ID" value="NZ_SRKZ01000009.1"/>
</dbReference>
<dbReference type="EMBL" id="SRKZ01000009">
    <property type="protein sequence ID" value="TGD77304.1"/>
    <property type="molecule type" value="Genomic_DNA"/>
</dbReference>
<gene>
    <name evidence="1" type="ORF">EU557_23355</name>
</gene>
<name>A0A4Z0MCT9_9BACT</name>
<keyword evidence="2" id="KW-1185">Reference proteome</keyword>
<dbReference type="Proteomes" id="UP000298284">
    <property type="component" value="Unassembled WGS sequence"/>
</dbReference>
<reference evidence="1 2" key="1">
    <citation type="submission" date="2019-04" db="EMBL/GenBank/DDBJ databases">
        <authorList>
            <person name="Feng G."/>
            <person name="Zhang J."/>
            <person name="Zhu H."/>
        </authorList>
    </citation>
    <scope>NUCLEOTIDE SEQUENCE [LARGE SCALE GENOMIC DNA]</scope>
    <source>
        <strain evidence="1 2">JCM 19491</strain>
    </source>
</reference>
<dbReference type="AlphaFoldDB" id="A0A4Z0MCT9"/>